<name>A0A8H4J100_9PEZI</name>
<dbReference type="Proteomes" id="UP000572817">
    <property type="component" value="Unassembled WGS sequence"/>
</dbReference>
<protein>
    <submittedName>
        <fullName evidence="1">Uncharacterized protein</fullName>
    </submittedName>
</protein>
<evidence type="ECO:0000313" key="2">
    <source>
        <dbReference type="Proteomes" id="UP000572817"/>
    </source>
</evidence>
<sequence>MEPYDHNHDTREVPTNLKMMIKTALLSPTEAMQRVIEALFRYLDATPPISMTRQRIGWDDLPGDLPGEMDATPPISMARQRIGWDDLPGEMKNQIYSHALSGKNPIYLRVNYVTRDRVQRYKNRKDPDAQVPSLLLVNRKTYLEGGPILFRNHIEFENPRTLQLFVARTRPSRLAWLHTITLHFDPDDNRGSNLWLSRGGEHANAGFRFFLAATGLRKVVVDVAEPFLLHNHYRSSRLPRALEKFLGHGWLRSLGRDGDERVARIGALFCLEPSDECFLGSVWRREHCVSAPPEVVDYIQNAFRRLLQKLSDPHFEDPDYRWDVANWLG</sequence>
<dbReference type="AlphaFoldDB" id="A0A8H4J100"/>
<dbReference type="OrthoDB" id="5397846at2759"/>
<organism evidence="1 2">
    <name type="scientific">Botryosphaeria dothidea</name>
    <dbReference type="NCBI Taxonomy" id="55169"/>
    <lineage>
        <taxon>Eukaryota</taxon>
        <taxon>Fungi</taxon>
        <taxon>Dikarya</taxon>
        <taxon>Ascomycota</taxon>
        <taxon>Pezizomycotina</taxon>
        <taxon>Dothideomycetes</taxon>
        <taxon>Dothideomycetes incertae sedis</taxon>
        <taxon>Botryosphaeriales</taxon>
        <taxon>Botryosphaeriaceae</taxon>
        <taxon>Botryosphaeria</taxon>
    </lineage>
</organism>
<gene>
    <name evidence="1" type="ORF">GTA08_BOTSDO13232</name>
</gene>
<dbReference type="EMBL" id="WWBZ02000011">
    <property type="protein sequence ID" value="KAF4311055.1"/>
    <property type="molecule type" value="Genomic_DNA"/>
</dbReference>
<comment type="caution">
    <text evidence="1">The sequence shown here is derived from an EMBL/GenBank/DDBJ whole genome shotgun (WGS) entry which is preliminary data.</text>
</comment>
<evidence type="ECO:0000313" key="1">
    <source>
        <dbReference type="EMBL" id="KAF4311055.1"/>
    </source>
</evidence>
<accession>A0A8H4J100</accession>
<reference evidence="1" key="1">
    <citation type="submission" date="2020-04" db="EMBL/GenBank/DDBJ databases">
        <title>Genome Assembly and Annotation of Botryosphaeria dothidea sdau 11-99, a Latent Pathogen of Apple Fruit Ring Rot in China.</title>
        <authorList>
            <person name="Yu C."/>
            <person name="Diao Y."/>
            <person name="Lu Q."/>
            <person name="Zhao J."/>
            <person name="Cui S."/>
            <person name="Peng C."/>
            <person name="He B."/>
            <person name="Liu H."/>
        </authorList>
    </citation>
    <scope>NUCLEOTIDE SEQUENCE [LARGE SCALE GENOMIC DNA]</scope>
    <source>
        <strain evidence="1">Sdau11-99</strain>
    </source>
</reference>
<keyword evidence="2" id="KW-1185">Reference proteome</keyword>
<dbReference type="PANTHER" id="PTHR38790">
    <property type="entry name" value="2EXR DOMAIN-CONTAINING PROTEIN-RELATED"/>
    <property type="match status" value="1"/>
</dbReference>
<proteinExistence type="predicted"/>
<dbReference type="PANTHER" id="PTHR38790:SF4">
    <property type="entry name" value="2EXR DOMAIN-CONTAINING PROTEIN"/>
    <property type="match status" value="1"/>
</dbReference>